<dbReference type="PROSITE" id="PS51257">
    <property type="entry name" value="PROKAR_LIPOPROTEIN"/>
    <property type="match status" value="1"/>
</dbReference>
<feature type="transmembrane region" description="Helical" evidence="1">
    <location>
        <begin position="6"/>
        <end position="25"/>
    </location>
</feature>
<keyword evidence="3" id="KW-1185">Reference proteome</keyword>
<keyword evidence="1" id="KW-1133">Transmembrane helix</keyword>
<sequence>MNTKAFIYYFIPIIILSAGLAGCSAHSGQDHNKNNGQFTEISNKKVNDQSVSNQAEQELAKRKDITKVRAVNTDKELLLAFKVLQHDRFRLIKIESQVKSGLSKKYPRYKINVSTDQKIFLEIERLEKEIKANKVDEDKLKKTLNHLKKLMKEKT</sequence>
<dbReference type="InterPro" id="IPR019076">
    <property type="entry name" value="Spore_lipoprot_YhcN/YlaJ-like"/>
</dbReference>
<gene>
    <name evidence="2" type="ORF">EV207_102274</name>
</gene>
<keyword evidence="2" id="KW-0449">Lipoprotein</keyword>
<protein>
    <submittedName>
        <fullName evidence="2">Sporulation lipoprotein YhcN/YlaJ</fullName>
    </submittedName>
</protein>
<dbReference type="RefSeq" id="WP_132743485.1">
    <property type="nucleotide sequence ID" value="NZ_SLXK01000002.1"/>
</dbReference>
<dbReference type="Pfam" id="PF09580">
    <property type="entry name" value="Spore_YhcN_YlaJ"/>
    <property type="match status" value="1"/>
</dbReference>
<reference evidence="2 3" key="1">
    <citation type="submission" date="2019-03" db="EMBL/GenBank/DDBJ databases">
        <title>Genomic Encyclopedia of Type Strains, Phase IV (KMG-IV): sequencing the most valuable type-strain genomes for metagenomic binning, comparative biology and taxonomic classification.</title>
        <authorList>
            <person name="Goeker M."/>
        </authorList>
    </citation>
    <scope>NUCLEOTIDE SEQUENCE [LARGE SCALE GENOMIC DNA]</scope>
    <source>
        <strain evidence="2 3">DSM 19377</strain>
    </source>
</reference>
<organism evidence="2 3">
    <name type="scientific">Scopulibacillus darangshiensis</name>
    <dbReference type="NCBI Taxonomy" id="442528"/>
    <lineage>
        <taxon>Bacteria</taxon>
        <taxon>Bacillati</taxon>
        <taxon>Bacillota</taxon>
        <taxon>Bacilli</taxon>
        <taxon>Bacillales</taxon>
        <taxon>Sporolactobacillaceae</taxon>
        <taxon>Scopulibacillus</taxon>
    </lineage>
</organism>
<evidence type="ECO:0000313" key="3">
    <source>
        <dbReference type="Proteomes" id="UP000295416"/>
    </source>
</evidence>
<dbReference type="AlphaFoldDB" id="A0A4R2PCH2"/>
<comment type="caution">
    <text evidence="2">The sequence shown here is derived from an EMBL/GenBank/DDBJ whole genome shotgun (WGS) entry which is preliminary data.</text>
</comment>
<dbReference type="EMBL" id="SLXK01000002">
    <property type="protein sequence ID" value="TCP31781.1"/>
    <property type="molecule type" value="Genomic_DNA"/>
</dbReference>
<dbReference type="Proteomes" id="UP000295416">
    <property type="component" value="Unassembled WGS sequence"/>
</dbReference>
<accession>A0A4R2PCH2</accession>
<evidence type="ECO:0000256" key="1">
    <source>
        <dbReference type="SAM" id="Phobius"/>
    </source>
</evidence>
<name>A0A4R2PCH2_9BACL</name>
<evidence type="ECO:0000313" key="2">
    <source>
        <dbReference type="EMBL" id="TCP31781.1"/>
    </source>
</evidence>
<keyword evidence="1" id="KW-0472">Membrane</keyword>
<proteinExistence type="predicted"/>
<keyword evidence="1" id="KW-0812">Transmembrane</keyword>
<dbReference type="OrthoDB" id="2938922at2"/>